<evidence type="ECO:0000313" key="11">
    <source>
        <dbReference type="Proteomes" id="UP001283361"/>
    </source>
</evidence>
<keyword evidence="5" id="KW-0539">Nucleus</keyword>
<keyword evidence="6" id="KW-0175">Coiled coil</keyword>
<evidence type="ECO:0000313" key="10">
    <source>
        <dbReference type="EMBL" id="KAK3753155.1"/>
    </source>
</evidence>
<accession>A0AAE0YP22</accession>
<comment type="similarity">
    <text evidence="1">Belongs to the bZIP family. NFIL3 subfamily.</text>
</comment>
<dbReference type="GO" id="GO:0007623">
    <property type="term" value="P:circadian rhythm"/>
    <property type="evidence" value="ECO:0007669"/>
    <property type="project" value="TreeGrafter"/>
</dbReference>
<organism evidence="10 11">
    <name type="scientific">Elysia crispata</name>
    <name type="common">lettuce slug</name>
    <dbReference type="NCBI Taxonomy" id="231223"/>
    <lineage>
        <taxon>Eukaryota</taxon>
        <taxon>Metazoa</taxon>
        <taxon>Spiralia</taxon>
        <taxon>Lophotrochozoa</taxon>
        <taxon>Mollusca</taxon>
        <taxon>Gastropoda</taxon>
        <taxon>Heterobranchia</taxon>
        <taxon>Euthyneura</taxon>
        <taxon>Panpulmonata</taxon>
        <taxon>Sacoglossa</taxon>
        <taxon>Placobranchoidea</taxon>
        <taxon>Plakobranchidae</taxon>
        <taxon>Elysia</taxon>
    </lineage>
</organism>
<dbReference type="PANTHER" id="PTHR15284:SF0">
    <property type="entry name" value="GH23983P"/>
    <property type="match status" value="1"/>
</dbReference>
<dbReference type="GO" id="GO:0005634">
    <property type="term" value="C:nucleus"/>
    <property type="evidence" value="ECO:0007669"/>
    <property type="project" value="TreeGrafter"/>
</dbReference>
<dbReference type="SMART" id="SM00338">
    <property type="entry name" value="BRLZ"/>
    <property type="match status" value="2"/>
</dbReference>
<gene>
    <name evidence="10" type="ORF">RRG08_024431</name>
</gene>
<keyword evidence="8" id="KW-0732">Signal</keyword>
<dbReference type="SUPFAM" id="SSF57959">
    <property type="entry name" value="Leucine zipper domain"/>
    <property type="match status" value="2"/>
</dbReference>
<evidence type="ECO:0000256" key="3">
    <source>
        <dbReference type="ARBA" id="ARBA00023125"/>
    </source>
</evidence>
<feature type="compositionally biased region" description="Low complexity" evidence="7">
    <location>
        <begin position="152"/>
        <end position="175"/>
    </location>
</feature>
<feature type="chain" id="PRO_5041897864" description="BZIP domain-containing protein" evidence="8">
    <location>
        <begin position="19"/>
        <end position="958"/>
    </location>
</feature>
<feature type="region of interest" description="Disordered" evidence="7">
    <location>
        <begin position="939"/>
        <end position="958"/>
    </location>
</feature>
<dbReference type="Gene3D" id="1.20.5.170">
    <property type="match status" value="2"/>
</dbReference>
<dbReference type="Pfam" id="PF07716">
    <property type="entry name" value="bZIP_2"/>
    <property type="match status" value="2"/>
</dbReference>
<feature type="compositionally biased region" description="Basic and acidic residues" evidence="7">
    <location>
        <begin position="586"/>
        <end position="611"/>
    </location>
</feature>
<evidence type="ECO:0000256" key="8">
    <source>
        <dbReference type="SAM" id="SignalP"/>
    </source>
</evidence>
<feature type="compositionally biased region" description="Low complexity" evidence="7">
    <location>
        <begin position="64"/>
        <end position="86"/>
    </location>
</feature>
<evidence type="ECO:0000256" key="5">
    <source>
        <dbReference type="ARBA" id="ARBA00023242"/>
    </source>
</evidence>
<feature type="compositionally biased region" description="Basic and acidic residues" evidence="7">
    <location>
        <begin position="245"/>
        <end position="270"/>
    </location>
</feature>
<dbReference type="EMBL" id="JAWDGP010005718">
    <property type="protein sequence ID" value="KAK3753155.1"/>
    <property type="molecule type" value="Genomic_DNA"/>
</dbReference>
<feature type="coiled-coil region" evidence="6">
    <location>
        <begin position="905"/>
        <end position="939"/>
    </location>
</feature>
<feature type="compositionally biased region" description="Low complexity" evidence="7">
    <location>
        <begin position="130"/>
        <end position="139"/>
    </location>
</feature>
<feature type="compositionally biased region" description="Low complexity" evidence="7">
    <location>
        <begin position="545"/>
        <end position="555"/>
    </location>
</feature>
<feature type="compositionally biased region" description="Basic residues" evidence="7">
    <location>
        <begin position="388"/>
        <end position="399"/>
    </location>
</feature>
<dbReference type="InterPro" id="IPR004827">
    <property type="entry name" value="bZIP"/>
</dbReference>
<dbReference type="CDD" id="cd14694">
    <property type="entry name" value="bZIP_NFIL3"/>
    <property type="match status" value="1"/>
</dbReference>
<feature type="region of interest" description="Disordered" evidence="7">
    <location>
        <begin position="844"/>
        <end position="867"/>
    </location>
</feature>
<dbReference type="Proteomes" id="UP001283361">
    <property type="component" value="Unassembled WGS sequence"/>
</dbReference>
<feature type="region of interest" description="Disordered" evidence="7">
    <location>
        <begin position="586"/>
        <end position="764"/>
    </location>
</feature>
<feature type="compositionally biased region" description="Polar residues" evidence="7">
    <location>
        <begin position="712"/>
        <end position="722"/>
    </location>
</feature>
<feature type="compositionally biased region" description="Polar residues" evidence="7">
    <location>
        <begin position="90"/>
        <end position="115"/>
    </location>
</feature>
<keyword evidence="2" id="KW-0805">Transcription regulation</keyword>
<keyword evidence="4" id="KW-0804">Transcription</keyword>
<dbReference type="InterPro" id="IPR047229">
    <property type="entry name" value="NFIL3-like"/>
</dbReference>
<name>A0AAE0YP22_9GAST</name>
<feature type="compositionally biased region" description="Low complexity" evidence="7">
    <location>
        <begin position="441"/>
        <end position="457"/>
    </location>
</feature>
<dbReference type="InterPro" id="IPR046347">
    <property type="entry name" value="bZIP_sf"/>
</dbReference>
<sequence>MVLLASSTVALLYSCVRGSQEPQDLRVYARTSKTLASLPSAALIVSSSAMYTESDSPAKVSKMSPSPVEASTSTTTPTATFSTSNAIPADSNSVQNRPASGASVSGCVNLTNSESHGCEAPPQPSQEVLPPVSAAQAPQAPTPPLHQEPQASPKVHSHSPSVSPMSPSYSGSSSSAITRRQAVHDHPRDSGPALPPDSRGAGDFGEAEQFPTADLTKQSHQMNMEHQHLQRQQLQYQQQQQQQQHQDRYQAMEREEDQAHSNHDRGHNSDSDSTSSAQGDTGRRYRELVPEEQKDVQYWEKRRRNNEAARKSREKRRIHDMVLEGRISSLESANTRLRRELLSLKERYNLPDSFQFPENEEEDPREQGYKSGPAQHPVTVAASVTPRQHPHQHHHHQPQHRLSLDSVPLTPPAQEPVKPRSMSFSTEHHQISRPMLGSPLGMASSAGSNGTSSKSSAIRAGGHPPYTSPPPLLAVTGALSMGVSVFPGSAPSLPAFLSEASRLGHHDGGSHAMIGGGGSSASRTSSPPLSKQQYPQRYLHRHHSNSSIVSNSSGQSHKHHHQQHVAHLPNQALHPQQRDYSIDHFKNEPMEEGEVRARERSNSGIERRPSYHLEQPNETNVMRRSSLGNYNPYRSTLSPHSHHPYLQQHPAYPGPHASPSRGTSGPPFPPSRETSYEGFSQAAWAPRSPISSHSSDENYDEPLQLTVRRDSTVTSAAGTITSTHHETSSDIRQNPSQDDSSRDSDSMPVHTASPGNGKAVTPLSISPPSSLPLKMRHKLPLASHEFAYPKDLFPSMASAAVTATQPSFQQHPHHHPFMNGLAHLSDMAFPQSNPLSLIKADNSSLSYRQQQRRESRNAAARRAGAPTDMKYLDPKYLERRRRNNEAARKCRENRKTLTKLREAKSDYLESENGKLREELGSLQEEMKQLRELIEKKRLEQGIKEEDLPQHLQQSHVES</sequence>
<dbReference type="PROSITE" id="PS50217">
    <property type="entry name" value="BZIP"/>
    <property type="match status" value="2"/>
</dbReference>
<evidence type="ECO:0000256" key="4">
    <source>
        <dbReference type="ARBA" id="ARBA00023163"/>
    </source>
</evidence>
<protein>
    <recommendedName>
        <fullName evidence="9">BZIP domain-containing protein</fullName>
    </recommendedName>
</protein>
<dbReference type="AlphaFoldDB" id="A0AAE0YP22"/>
<keyword evidence="11" id="KW-1185">Reference proteome</keyword>
<feature type="compositionally biased region" description="Polar residues" evidence="7">
    <location>
        <begin position="616"/>
        <end position="639"/>
    </location>
</feature>
<reference evidence="10" key="1">
    <citation type="journal article" date="2023" name="G3 (Bethesda)">
        <title>A reference genome for the long-term kleptoplast-retaining sea slug Elysia crispata morphotype clarki.</title>
        <authorList>
            <person name="Eastman K.E."/>
            <person name="Pendleton A.L."/>
            <person name="Shaikh M.A."/>
            <person name="Suttiyut T."/>
            <person name="Ogas R."/>
            <person name="Tomko P."/>
            <person name="Gavelis G."/>
            <person name="Widhalm J.R."/>
            <person name="Wisecaver J.H."/>
        </authorList>
    </citation>
    <scope>NUCLEOTIDE SEQUENCE</scope>
    <source>
        <strain evidence="10">ECLA1</strain>
    </source>
</reference>
<evidence type="ECO:0000256" key="1">
    <source>
        <dbReference type="ARBA" id="ARBA00006079"/>
    </source>
</evidence>
<proteinExistence type="inferred from homology"/>
<keyword evidence="3" id="KW-0238">DNA-binding</keyword>
<dbReference type="PROSITE" id="PS00036">
    <property type="entry name" value="BZIP_BASIC"/>
    <property type="match status" value="1"/>
</dbReference>
<evidence type="ECO:0000256" key="2">
    <source>
        <dbReference type="ARBA" id="ARBA00023015"/>
    </source>
</evidence>
<feature type="compositionally biased region" description="Low complexity" evidence="7">
    <location>
        <begin position="230"/>
        <end position="244"/>
    </location>
</feature>
<dbReference type="GO" id="GO:0003677">
    <property type="term" value="F:DNA binding"/>
    <property type="evidence" value="ECO:0007669"/>
    <property type="project" value="UniProtKB-KW"/>
</dbReference>
<dbReference type="PANTHER" id="PTHR15284">
    <property type="entry name" value="NUCLEAR FACTOR INTERLEUKIN-3-REGULATED PROTEIN"/>
    <property type="match status" value="1"/>
</dbReference>
<dbReference type="FunFam" id="1.20.5.170:FF:000025">
    <property type="entry name" value="nuclear factor interleukin-3-regulated protein-like"/>
    <property type="match status" value="1"/>
</dbReference>
<evidence type="ECO:0000256" key="7">
    <source>
        <dbReference type="SAM" id="MobiDB-lite"/>
    </source>
</evidence>
<feature type="compositionally biased region" description="Basic and acidic residues" evidence="7">
    <location>
        <begin position="281"/>
        <end position="314"/>
    </location>
</feature>
<evidence type="ECO:0000256" key="6">
    <source>
        <dbReference type="SAM" id="Coils"/>
    </source>
</evidence>
<feature type="region of interest" description="Disordered" evidence="7">
    <location>
        <begin position="507"/>
        <end position="566"/>
    </location>
</feature>
<evidence type="ECO:0000259" key="9">
    <source>
        <dbReference type="PROSITE" id="PS50217"/>
    </source>
</evidence>
<feature type="region of interest" description="Disordered" evidence="7">
    <location>
        <begin position="353"/>
        <end position="465"/>
    </location>
</feature>
<feature type="signal peptide" evidence="8">
    <location>
        <begin position="1"/>
        <end position="18"/>
    </location>
</feature>
<feature type="domain" description="BZIP" evidence="9">
    <location>
        <begin position="873"/>
        <end position="936"/>
    </location>
</feature>
<dbReference type="GO" id="GO:0003700">
    <property type="term" value="F:DNA-binding transcription factor activity"/>
    <property type="evidence" value="ECO:0007669"/>
    <property type="project" value="InterPro"/>
</dbReference>
<dbReference type="InterPro" id="IPR047106">
    <property type="entry name" value="NFIL3-like_bZIP"/>
</dbReference>
<comment type="caution">
    <text evidence="10">The sequence shown here is derived from an EMBL/GenBank/DDBJ whole genome shotgun (WGS) entry which is preliminary data.</text>
</comment>
<feature type="region of interest" description="Disordered" evidence="7">
    <location>
        <begin position="55"/>
        <end position="314"/>
    </location>
</feature>
<feature type="domain" description="BZIP" evidence="9">
    <location>
        <begin position="295"/>
        <end position="349"/>
    </location>
</feature>
<feature type="compositionally biased region" description="Basic and acidic residues" evidence="7">
    <location>
        <begin position="939"/>
        <end position="948"/>
    </location>
</feature>